<feature type="domain" description="Methyltransferase type 11" evidence="4">
    <location>
        <begin position="41"/>
        <end position="136"/>
    </location>
</feature>
<dbReference type="InterPro" id="IPR029063">
    <property type="entry name" value="SAM-dependent_MTases_sf"/>
</dbReference>
<keyword evidence="3 5" id="KW-0808">Transferase</keyword>
<dbReference type="PANTHER" id="PTHR44942">
    <property type="entry name" value="METHYLTRANSF_11 DOMAIN-CONTAINING PROTEIN"/>
    <property type="match status" value="1"/>
</dbReference>
<evidence type="ECO:0000313" key="6">
    <source>
        <dbReference type="Proteomes" id="UP000199488"/>
    </source>
</evidence>
<keyword evidence="2 5" id="KW-0489">Methyltransferase</keyword>
<organism evidence="5 6">
    <name type="scientific">Marinococcus luteus</name>
    <dbReference type="NCBI Taxonomy" id="1122204"/>
    <lineage>
        <taxon>Bacteria</taxon>
        <taxon>Bacillati</taxon>
        <taxon>Bacillota</taxon>
        <taxon>Bacilli</taxon>
        <taxon>Bacillales</taxon>
        <taxon>Bacillaceae</taxon>
        <taxon>Marinococcus</taxon>
    </lineage>
</organism>
<dbReference type="Pfam" id="PF08241">
    <property type="entry name" value="Methyltransf_11"/>
    <property type="match status" value="1"/>
</dbReference>
<name>A0A1H2RKK9_9BACI</name>
<dbReference type="RefSeq" id="WP_176967637.1">
    <property type="nucleotide sequence ID" value="NZ_FNNC01000001.1"/>
</dbReference>
<dbReference type="InterPro" id="IPR051052">
    <property type="entry name" value="Diverse_substrate_MTase"/>
</dbReference>
<dbReference type="Proteomes" id="UP000199488">
    <property type="component" value="Unassembled WGS sequence"/>
</dbReference>
<dbReference type="CDD" id="cd02440">
    <property type="entry name" value="AdoMet_MTases"/>
    <property type="match status" value="1"/>
</dbReference>
<evidence type="ECO:0000256" key="1">
    <source>
        <dbReference type="ARBA" id="ARBA00008361"/>
    </source>
</evidence>
<dbReference type="AlphaFoldDB" id="A0A1H2RKK9"/>
<proteinExistence type="inferred from homology"/>
<dbReference type="GO" id="GO:0032259">
    <property type="term" value="P:methylation"/>
    <property type="evidence" value="ECO:0007669"/>
    <property type="project" value="UniProtKB-KW"/>
</dbReference>
<sequence>MSHRFDPSKSKKLRSEERQQALPMAKLLPLMNIQETDLIADVGAGNGYFTIPMAERARHVYAVDIEDQMLTELKAYAEEARASNITLILSGLEQITLTEHQVHKIVVAFVMHEIDDMDQAFAEFRRILKPGGTIFFYEWEATATESGPPLEIRLPSDAFARTIESYGFTTTLHVLNDGHYMVEALKT</sequence>
<protein>
    <submittedName>
        <fullName evidence="5">Methyltransferase domain-containing protein</fullName>
    </submittedName>
</protein>
<dbReference type="PANTHER" id="PTHR44942:SF4">
    <property type="entry name" value="METHYLTRANSFERASE TYPE 11 DOMAIN-CONTAINING PROTEIN"/>
    <property type="match status" value="1"/>
</dbReference>
<evidence type="ECO:0000256" key="3">
    <source>
        <dbReference type="ARBA" id="ARBA00022679"/>
    </source>
</evidence>
<comment type="similarity">
    <text evidence="1">Belongs to the methyltransferase superfamily.</text>
</comment>
<dbReference type="EMBL" id="FNNC01000001">
    <property type="protein sequence ID" value="SDW20006.1"/>
    <property type="molecule type" value="Genomic_DNA"/>
</dbReference>
<dbReference type="InterPro" id="IPR013216">
    <property type="entry name" value="Methyltransf_11"/>
</dbReference>
<evidence type="ECO:0000259" key="4">
    <source>
        <dbReference type="Pfam" id="PF08241"/>
    </source>
</evidence>
<gene>
    <name evidence="5" type="ORF">SAMN05421781_0820</name>
</gene>
<reference evidence="5 6" key="1">
    <citation type="submission" date="2016-10" db="EMBL/GenBank/DDBJ databases">
        <authorList>
            <person name="de Groot N.N."/>
        </authorList>
    </citation>
    <scope>NUCLEOTIDE SEQUENCE [LARGE SCALE GENOMIC DNA]</scope>
    <source>
        <strain evidence="5 6">DSM 23126</strain>
    </source>
</reference>
<dbReference type="GO" id="GO:0008757">
    <property type="term" value="F:S-adenosylmethionine-dependent methyltransferase activity"/>
    <property type="evidence" value="ECO:0007669"/>
    <property type="project" value="InterPro"/>
</dbReference>
<dbReference type="Gene3D" id="3.40.50.150">
    <property type="entry name" value="Vaccinia Virus protein VP39"/>
    <property type="match status" value="1"/>
</dbReference>
<evidence type="ECO:0000313" key="5">
    <source>
        <dbReference type="EMBL" id="SDW20006.1"/>
    </source>
</evidence>
<keyword evidence="6" id="KW-1185">Reference proteome</keyword>
<evidence type="ECO:0000256" key="2">
    <source>
        <dbReference type="ARBA" id="ARBA00022603"/>
    </source>
</evidence>
<dbReference type="SUPFAM" id="SSF53335">
    <property type="entry name" value="S-adenosyl-L-methionine-dependent methyltransferases"/>
    <property type="match status" value="1"/>
</dbReference>
<accession>A0A1H2RKK9</accession>
<dbReference type="STRING" id="1122204.SAMN05421781_0820"/>